<feature type="region of interest" description="Disordered" evidence="1">
    <location>
        <begin position="67"/>
        <end position="94"/>
    </location>
</feature>
<proteinExistence type="predicted"/>
<sequence length="523" mass="50719">MAAANGCGLSAAFKLKGHKAAVLSCASLGGSLLASGDEDGRLLIHDLRRAATSNAAAGTGACSSAGGGAAAPSANRQGAAPSAPARTSTSTAAAADGSKPLLALTLKGADGQPAPVTAIAVLPSSAASSTAVDGGGDGASGLFAAAGSLVYQLDLRAPGSVVHTYDGAREEVNGLAVNCRGAYLAAGDDGGEVQVYDLVAGRQYKGIRNVHRSLCSSVAFRPHKPWDLLSSGLDSTIAKYDFSRPKCIDRWDMAALAAQPGAAGGGGGQIFNPPFVHQVAVPTGESRPGCGWLAAARGDGAVVVLDADVSSAASGSSGPTSVLAAAAAGGRKGGGGGGGGTVKGKGKGGSGGGGVMLPLVLDRDVGGHTLPVCSVAWSPGAAAAAAAAGSTEAVASSTCRLYSGGEDCRVVVWDVRAALGARAAGRPLLPPPWQPRPPAPAAEDEGEGGAAAGGGGVEGEASGTDGAGEGTGQEEGAVAVLAEVCHGRKVNQLCTLGLDGKEFVAVAAISKFLVLYELRDGGA</sequence>
<dbReference type="RefSeq" id="XP_042916053.1">
    <property type="nucleotide sequence ID" value="XM_043071357.1"/>
</dbReference>
<organism evidence="2 3">
    <name type="scientific">Chlamydomonas reinhardtii</name>
    <name type="common">Chlamydomonas smithii</name>
    <dbReference type="NCBI Taxonomy" id="3055"/>
    <lineage>
        <taxon>Eukaryota</taxon>
        <taxon>Viridiplantae</taxon>
        <taxon>Chlorophyta</taxon>
        <taxon>core chlorophytes</taxon>
        <taxon>Chlorophyceae</taxon>
        <taxon>CS clade</taxon>
        <taxon>Chlamydomonadales</taxon>
        <taxon>Chlamydomonadaceae</taxon>
        <taxon>Chlamydomonas</taxon>
    </lineage>
</organism>
<dbReference type="InterPro" id="IPR015943">
    <property type="entry name" value="WD40/YVTN_repeat-like_dom_sf"/>
</dbReference>
<keyword evidence="3" id="KW-1185">Reference proteome</keyword>
<dbReference type="OMA" id="GHINICS"/>
<dbReference type="STRING" id="3055.A0A2K3CV86"/>
<dbReference type="InterPro" id="IPR036322">
    <property type="entry name" value="WD40_repeat_dom_sf"/>
</dbReference>
<feature type="region of interest" description="Disordered" evidence="1">
    <location>
        <begin position="330"/>
        <end position="350"/>
    </location>
</feature>
<name>A0A2K3CV86_CHLRE</name>
<dbReference type="InParanoid" id="A0A2K3CV86"/>
<reference evidence="2 3" key="1">
    <citation type="journal article" date="2007" name="Science">
        <title>The Chlamydomonas genome reveals the evolution of key animal and plant functions.</title>
        <authorList>
            <person name="Merchant S.S."/>
            <person name="Prochnik S.E."/>
            <person name="Vallon O."/>
            <person name="Harris E.H."/>
            <person name="Karpowicz S.J."/>
            <person name="Witman G.B."/>
            <person name="Terry A."/>
            <person name="Salamov A."/>
            <person name="Fritz-Laylin L.K."/>
            <person name="Marechal-Drouard L."/>
            <person name="Marshall W.F."/>
            <person name="Qu L.H."/>
            <person name="Nelson D.R."/>
            <person name="Sanderfoot A.A."/>
            <person name="Spalding M.H."/>
            <person name="Kapitonov V.V."/>
            <person name="Ren Q."/>
            <person name="Ferris P."/>
            <person name="Lindquist E."/>
            <person name="Shapiro H."/>
            <person name="Lucas S.M."/>
            <person name="Grimwood J."/>
            <person name="Schmutz J."/>
            <person name="Cardol P."/>
            <person name="Cerutti H."/>
            <person name="Chanfreau G."/>
            <person name="Chen C.L."/>
            <person name="Cognat V."/>
            <person name="Croft M.T."/>
            <person name="Dent R."/>
            <person name="Dutcher S."/>
            <person name="Fernandez E."/>
            <person name="Fukuzawa H."/>
            <person name="Gonzalez-Ballester D."/>
            <person name="Gonzalez-Halphen D."/>
            <person name="Hallmann A."/>
            <person name="Hanikenne M."/>
            <person name="Hippler M."/>
            <person name="Inwood W."/>
            <person name="Jabbari K."/>
            <person name="Kalanon M."/>
            <person name="Kuras R."/>
            <person name="Lefebvre P.A."/>
            <person name="Lemaire S.D."/>
            <person name="Lobanov A.V."/>
            <person name="Lohr M."/>
            <person name="Manuell A."/>
            <person name="Meier I."/>
            <person name="Mets L."/>
            <person name="Mittag M."/>
            <person name="Mittelmeier T."/>
            <person name="Moroney J.V."/>
            <person name="Moseley J."/>
            <person name="Napoli C."/>
            <person name="Nedelcu A.M."/>
            <person name="Niyogi K."/>
            <person name="Novoselov S.V."/>
            <person name="Paulsen I.T."/>
            <person name="Pazour G."/>
            <person name="Purton S."/>
            <person name="Ral J.P."/>
            <person name="Riano-Pachon D.M."/>
            <person name="Riekhof W."/>
            <person name="Rymarquis L."/>
            <person name="Schroda M."/>
            <person name="Stern D."/>
            <person name="Umen J."/>
            <person name="Willows R."/>
            <person name="Wilson N."/>
            <person name="Zimmer S.L."/>
            <person name="Allmer J."/>
            <person name="Balk J."/>
            <person name="Bisova K."/>
            <person name="Chen C.J."/>
            <person name="Elias M."/>
            <person name="Gendler K."/>
            <person name="Hauser C."/>
            <person name="Lamb M.R."/>
            <person name="Ledford H."/>
            <person name="Long J.C."/>
            <person name="Minagawa J."/>
            <person name="Page M.D."/>
            <person name="Pan J."/>
            <person name="Pootakham W."/>
            <person name="Roje S."/>
            <person name="Rose A."/>
            <person name="Stahlberg E."/>
            <person name="Terauchi A.M."/>
            <person name="Yang P."/>
            <person name="Ball S."/>
            <person name="Bowler C."/>
            <person name="Dieckmann C.L."/>
            <person name="Gladyshev V.N."/>
            <person name="Green P."/>
            <person name="Jorgensen R."/>
            <person name="Mayfield S."/>
            <person name="Mueller-Roeber B."/>
            <person name="Rajamani S."/>
            <person name="Sayre R.T."/>
            <person name="Brokstein P."/>
            <person name="Dubchak I."/>
            <person name="Goodstein D."/>
            <person name="Hornick L."/>
            <person name="Huang Y.W."/>
            <person name="Jhaveri J."/>
            <person name="Luo Y."/>
            <person name="Martinez D."/>
            <person name="Ngau W.C."/>
            <person name="Otillar B."/>
            <person name="Poliakov A."/>
            <person name="Porter A."/>
            <person name="Szajkowski L."/>
            <person name="Werner G."/>
            <person name="Zhou K."/>
            <person name="Grigoriev I.V."/>
            <person name="Rokhsar D.S."/>
            <person name="Grossman A.R."/>
        </authorList>
    </citation>
    <scope>NUCLEOTIDE SEQUENCE [LARGE SCALE GENOMIC DNA]</scope>
    <source>
        <strain evidence="3">CC-503</strain>
    </source>
</reference>
<dbReference type="Proteomes" id="UP000006906">
    <property type="component" value="Chromosome 16"/>
</dbReference>
<evidence type="ECO:0000313" key="3">
    <source>
        <dbReference type="Proteomes" id="UP000006906"/>
    </source>
</evidence>
<dbReference type="InterPro" id="IPR001680">
    <property type="entry name" value="WD40_rpt"/>
</dbReference>
<dbReference type="OrthoDB" id="2161379at2759"/>
<feature type="region of interest" description="Disordered" evidence="1">
    <location>
        <begin position="425"/>
        <end position="472"/>
    </location>
</feature>
<dbReference type="Pfam" id="PF00400">
    <property type="entry name" value="WD40"/>
    <property type="match status" value="3"/>
</dbReference>
<evidence type="ECO:0000313" key="2">
    <source>
        <dbReference type="EMBL" id="PNW72192.1"/>
    </source>
</evidence>
<dbReference type="Gramene" id="PNW72192">
    <property type="protein sequence ID" value="PNW72192"/>
    <property type="gene ID" value="CHLRE_16g678400v5"/>
</dbReference>
<dbReference type="SMART" id="SM00320">
    <property type="entry name" value="WD40"/>
    <property type="match status" value="4"/>
</dbReference>
<feature type="compositionally biased region" description="Pro residues" evidence="1">
    <location>
        <begin position="428"/>
        <end position="440"/>
    </location>
</feature>
<dbReference type="KEGG" id="cre:CHLRE_16g678400v5"/>
<dbReference type="FunCoup" id="A0A2K3CV86">
    <property type="interactions" value="1258"/>
</dbReference>
<feature type="compositionally biased region" description="Gly residues" evidence="1">
    <location>
        <begin position="448"/>
        <end position="458"/>
    </location>
</feature>
<dbReference type="PANTHER" id="PTHR45296">
    <property type="entry name" value="TRANSDUCIN/WD40 REPEAT-LIKE SUPERFAMILY PROTEIN"/>
    <property type="match status" value="1"/>
</dbReference>
<dbReference type="AlphaFoldDB" id="A0A2K3CV86"/>
<evidence type="ECO:0000256" key="1">
    <source>
        <dbReference type="SAM" id="MobiDB-lite"/>
    </source>
</evidence>
<accession>A0A2K3CV86</accession>
<dbReference type="EMBL" id="CM008977">
    <property type="protein sequence ID" value="PNW72192.1"/>
    <property type="molecule type" value="Genomic_DNA"/>
</dbReference>
<dbReference type="PANTHER" id="PTHR45296:SF1">
    <property type="entry name" value="TRANSDUCIN_WD40 REPEAT-LIKE SUPERFAMILY PROTEIN"/>
    <property type="match status" value="1"/>
</dbReference>
<dbReference type="GeneID" id="66056693"/>
<dbReference type="SUPFAM" id="SSF50978">
    <property type="entry name" value="WD40 repeat-like"/>
    <property type="match status" value="2"/>
</dbReference>
<dbReference type="Gene3D" id="2.130.10.10">
    <property type="entry name" value="YVTN repeat-like/Quinoprotein amine dehydrogenase"/>
    <property type="match status" value="2"/>
</dbReference>
<gene>
    <name evidence="2" type="ORF">CHLRE_16g678400v5</name>
</gene>
<protein>
    <submittedName>
        <fullName evidence="2">Uncharacterized protein</fullName>
    </submittedName>
</protein>